<evidence type="ECO:0000313" key="2">
    <source>
        <dbReference type="Proteomes" id="UP001232063"/>
    </source>
</evidence>
<proteinExistence type="predicted"/>
<name>A0AAE3QZY7_9BACT</name>
<keyword evidence="2" id="KW-1185">Reference proteome</keyword>
<comment type="caution">
    <text evidence="1">The sequence shown here is derived from an EMBL/GenBank/DDBJ whole genome shotgun (WGS) entry which is preliminary data.</text>
</comment>
<dbReference type="EMBL" id="JASJOU010000001">
    <property type="protein sequence ID" value="MDJ1499077.1"/>
    <property type="molecule type" value="Genomic_DNA"/>
</dbReference>
<dbReference type="RefSeq" id="WP_314508615.1">
    <property type="nucleotide sequence ID" value="NZ_JASJOU010000001.1"/>
</dbReference>
<sequence length="83" mass="9845">METIAEQSILFFNGLTENAVAENEKQLMILKEIQLLEQKIEEVTNILCKATLSYMVRFQLKDDLEYYNEMIERKRQQLQSQSV</sequence>
<dbReference type="Proteomes" id="UP001232063">
    <property type="component" value="Unassembled WGS sequence"/>
</dbReference>
<gene>
    <name evidence="1" type="ORF">QNI22_00395</name>
</gene>
<organism evidence="1 2">
    <name type="scientific">Xanthocytophaga agilis</name>
    <dbReference type="NCBI Taxonomy" id="3048010"/>
    <lineage>
        <taxon>Bacteria</taxon>
        <taxon>Pseudomonadati</taxon>
        <taxon>Bacteroidota</taxon>
        <taxon>Cytophagia</taxon>
        <taxon>Cytophagales</taxon>
        <taxon>Rhodocytophagaceae</taxon>
        <taxon>Xanthocytophaga</taxon>
    </lineage>
</organism>
<dbReference type="AlphaFoldDB" id="A0AAE3QZY7"/>
<reference evidence="1" key="1">
    <citation type="submission" date="2023-05" db="EMBL/GenBank/DDBJ databases">
        <authorList>
            <person name="Zhang X."/>
        </authorList>
    </citation>
    <scope>NUCLEOTIDE SEQUENCE</scope>
    <source>
        <strain evidence="1">BD1B2-1</strain>
    </source>
</reference>
<evidence type="ECO:0000313" key="1">
    <source>
        <dbReference type="EMBL" id="MDJ1499077.1"/>
    </source>
</evidence>
<protein>
    <submittedName>
        <fullName evidence="1">Uncharacterized protein</fullName>
    </submittedName>
</protein>
<accession>A0AAE3QZY7</accession>